<dbReference type="EMBL" id="MU003495">
    <property type="protein sequence ID" value="KAF2476125.1"/>
    <property type="molecule type" value="Genomic_DNA"/>
</dbReference>
<name>A0ACB6RBM8_9PLEO</name>
<organism evidence="1 2">
    <name type="scientific">Lindgomyces ingoldianus</name>
    <dbReference type="NCBI Taxonomy" id="673940"/>
    <lineage>
        <taxon>Eukaryota</taxon>
        <taxon>Fungi</taxon>
        <taxon>Dikarya</taxon>
        <taxon>Ascomycota</taxon>
        <taxon>Pezizomycotina</taxon>
        <taxon>Dothideomycetes</taxon>
        <taxon>Pleosporomycetidae</taxon>
        <taxon>Pleosporales</taxon>
        <taxon>Lindgomycetaceae</taxon>
        <taxon>Lindgomyces</taxon>
    </lineage>
</organism>
<protein>
    <submittedName>
        <fullName evidence="1">Uncharacterized protein</fullName>
    </submittedName>
</protein>
<evidence type="ECO:0000313" key="1">
    <source>
        <dbReference type="EMBL" id="KAF2476125.1"/>
    </source>
</evidence>
<gene>
    <name evidence="1" type="ORF">BDR25DRAFT_310507</name>
</gene>
<accession>A0ACB6RBM8</accession>
<proteinExistence type="predicted"/>
<evidence type="ECO:0000313" key="2">
    <source>
        <dbReference type="Proteomes" id="UP000799755"/>
    </source>
</evidence>
<keyword evidence="2" id="KW-1185">Reference proteome</keyword>
<comment type="caution">
    <text evidence="1">The sequence shown here is derived from an EMBL/GenBank/DDBJ whole genome shotgun (WGS) entry which is preliminary data.</text>
</comment>
<dbReference type="Proteomes" id="UP000799755">
    <property type="component" value="Unassembled WGS sequence"/>
</dbReference>
<reference evidence="1" key="1">
    <citation type="journal article" date="2020" name="Stud. Mycol.">
        <title>101 Dothideomycetes genomes: a test case for predicting lifestyles and emergence of pathogens.</title>
        <authorList>
            <person name="Haridas S."/>
            <person name="Albert R."/>
            <person name="Binder M."/>
            <person name="Bloem J."/>
            <person name="Labutti K."/>
            <person name="Salamov A."/>
            <person name="Andreopoulos B."/>
            <person name="Baker S."/>
            <person name="Barry K."/>
            <person name="Bills G."/>
            <person name="Bluhm B."/>
            <person name="Cannon C."/>
            <person name="Castanera R."/>
            <person name="Culley D."/>
            <person name="Daum C."/>
            <person name="Ezra D."/>
            <person name="Gonzalez J."/>
            <person name="Henrissat B."/>
            <person name="Kuo A."/>
            <person name="Liang C."/>
            <person name="Lipzen A."/>
            <person name="Lutzoni F."/>
            <person name="Magnuson J."/>
            <person name="Mondo S."/>
            <person name="Nolan M."/>
            <person name="Ohm R."/>
            <person name="Pangilinan J."/>
            <person name="Park H.-J."/>
            <person name="Ramirez L."/>
            <person name="Alfaro M."/>
            <person name="Sun H."/>
            <person name="Tritt A."/>
            <person name="Yoshinaga Y."/>
            <person name="Zwiers L.-H."/>
            <person name="Turgeon B."/>
            <person name="Goodwin S."/>
            <person name="Spatafora J."/>
            <person name="Crous P."/>
            <person name="Grigoriev I."/>
        </authorList>
    </citation>
    <scope>NUCLEOTIDE SEQUENCE</scope>
    <source>
        <strain evidence="1">ATCC 200398</strain>
    </source>
</reference>
<sequence>MTAGRRAPAHHVSAADLASQQHALNAALGNLGKQKPWMTSSTNTPNVNVLPPVVKRKPQPTKSRTERLLQPPQVPSVPASPTVESPPDRHPPSNSTSPQLANVFSHQSHRSPLPSPNVVLPSPAPSEETNNDSIPTLAAINENILVSRLRGGDGRDATAPDSPVGSPGEMRLEIQFMERLREAAGSPKRPIEMNVAEANKLRRLESGQSNRGHISNLDFLEQLPINVASQAQARDPLADDGAGNETGTQQLDRGMHSRPQSPSVSAAPPQIQGAFGPPRALSRGFAQHPSALPSGNHTSAPQVQSPLLVSHSIPSEYLSWEHCLDAFESFLSTYRDSPAHPRDKGRLDVLRAAIDKQDWAYLTLHQSYCLLNTEPQCLPQAIHGHPNLGQAIKLMRDVLDGNEKLSSPVLFFFANFPLPAPRIKRNWPRRYEQEQRTLFHFITCSTNYDNLSLACQQRKYPPLAGELVHDLGIVSIIFQKIVFTAILRRIWSYNGPRSRTFAQLEGRAIALLHKNQTDFLRQRDNRPRNAPSDYENQERALEHQQWGVQLRQVGELYASTFRFQGSDLPHQSHVQPHHPSRGHPQNTHSPTLRPSVPIDHGSTLNLRNQLVSHGNRVALPSNHGAQTAAQLSPPLSQTPFQARRGRPRIHGHTPPHMAPHLAQPGPQRNRPLLPNRGVTQPQPVQPRPDRSALHLAHLRSPLLRSQLKDLNLYQYVKGFAKRPARLAAAGDRIEQWILRISSEELRTLPADVPGLLGEPASRVINLNTQIFRLRCVKWTATDLPDEHAWAIADTSWIPYTYFTFNGIPLHPRKKLHYGKDLPIDISSFITEGENTLEIAVLPIEIVGVTSHDSIKQDCLIKNHVPAASIIETIKRRLSGIDEDDEIAIVENNLKISLFDPFSASAICNIPVRGKSCLHYDCFDLQTFLQTRRRKGDASDVDQWKCPICSADARPQFLITDGFLQDVRARLEQQGLLKTRTIIVDKDGNWKPKAYACDTHFVLLMGLNSLYFIDRSPSSKGSSWALGSGVDSPEINGSLFLEKFGMFGASQQEPMGDPRHFGPSQRFNEGRMSMGLNLGSLAMRQGLNI</sequence>